<dbReference type="Proteomes" id="UP000822688">
    <property type="component" value="Chromosome 3"/>
</dbReference>
<reference evidence="2" key="1">
    <citation type="submission" date="2020-06" db="EMBL/GenBank/DDBJ databases">
        <title>WGS assembly of Ceratodon purpureus strain R40.</title>
        <authorList>
            <person name="Carey S.B."/>
            <person name="Jenkins J."/>
            <person name="Shu S."/>
            <person name="Lovell J.T."/>
            <person name="Sreedasyam A."/>
            <person name="Maumus F."/>
            <person name="Tiley G.P."/>
            <person name="Fernandez-Pozo N."/>
            <person name="Barry K."/>
            <person name="Chen C."/>
            <person name="Wang M."/>
            <person name="Lipzen A."/>
            <person name="Daum C."/>
            <person name="Saski C.A."/>
            <person name="Payton A.C."/>
            <person name="Mcbreen J.C."/>
            <person name="Conrad R.E."/>
            <person name="Kollar L.M."/>
            <person name="Olsson S."/>
            <person name="Huttunen S."/>
            <person name="Landis J.B."/>
            <person name="Wickett N.J."/>
            <person name="Johnson M.G."/>
            <person name="Rensing S.A."/>
            <person name="Grimwood J."/>
            <person name="Schmutz J."/>
            <person name="Mcdaniel S.F."/>
        </authorList>
    </citation>
    <scope>NUCLEOTIDE SEQUENCE</scope>
    <source>
        <strain evidence="2">R40</strain>
    </source>
</reference>
<evidence type="ECO:0000313" key="2">
    <source>
        <dbReference type="EMBL" id="KAG0583899.1"/>
    </source>
</evidence>
<evidence type="ECO:0000313" key="3">
    <source>
        <dbReference type="Proteomes" id="UP000822688"/>
    </source>
</evidence>
<organism evidence="2 3">
    <name type="scientific">Ceratodon purpureus</name>
    <name type="common">Fire moss</name>
    <name type="synonym">Dicranum purpureum</name>
    <dbReference type="NCBI Taxonomy" id="3225"/>
    <lineage>
        <taxon>Eukaryota</taxon>
        <taxon>Viridiplantae</taxon>
        <taxon>Streptophyta</taxon>
        <taxon>Embryophyta</taxon>
        <taxon>Bryophyta</taxon>
        <taxon>Bryophytina</taxon>
        <taxon>Bryopsida</taxon>
        <taxon>Dicranidae</taxon>
        <taxon>Pseudoditrichales</taxon>
        <taxon>Ditrichaceae</taxon>
        <taxon>Ceratodon</taxon>
    </lineage>
</organism>
<gene>
    <name evidence="2" type="ORF">KC19_3G169900</name>
</gene>
<accession>A0A8T0ILV5</accession>
<dbReference type="EMBL" id="CM026423">
    <property type="protein sequence ID" value="KAG0583899.1"/>
    <property type="molecule type" value="Genomic_DNA"/>
</dbReference>
<dbReference type="AlphaFoldDB" id="A0A8T0ILV5"/>
<keyword evidence="3" id="KW-1185">Reference proteome</keyword>
<protein>
    <submittedName>
        <fullName evidence="2">Uncharacterized protein</fullName>
    </submittedName>
</protein>
<keyword evidence="1" id="KW-0732">Signal</keyword>
<feature type="chain" id="PRO_5035790938" evidence="1">
    <location>
        <begin position="19"/>
        <end position="69"/>
    </location>
</feature>
<feature type="signal peptide" evidence="1">
    <location>
        <begin position="1"/>
        <end position="18"/>
    </location>
</feature>
<sequence length="69" mass="7788">MIMFLCGTSVLCYPAVTGVFCNCEPGYDFFQDVTFLSESMLASSAARRFNITLEKLYDMHILNLCNFAL</sequence>
<proteinExistence type="predicted"/>
<name>A0A8T0ILV5_CERPU</name>
<comment type="caution">
    <text evidence="2">The sequence shown here is derived from an EMBL/GenBank/DDBJ whole genome shotgun (WGS) entry which is preliminary data.</text>
</comment>
<evidence type="ECO:0000256" key="1">
    <source>
        <dbReference type="SAM" id="SignalP"/>
    </source>
</evidence>